<keyword evidence="3" id="KW-1185">Reference proteome</keyword>
<dbReference type="SUPFAM" id="SSF69118">
    <property type="entry name" value="AhpD-like"/>
    <property type="match status" value="1"/>
</dbReference>
<dbReference type="GO" id="GO:0051920">
    <property type="term" value="F:peroxiredoxin activity"/>
    <property type="evidence" value="ECO:0007669"/>
    <property type="project" value="InterPro"/>
</dbReference>
<reference evidence="2 3" key="1">
    <citation type="submission" date="2018-06" db="EMBL/GenBank/DDBJ databases">
        <title>Genomic Encyclopedia of Type Strains, Phase IV (KMG-IV): sequencing the most valuable type-strain genomes for metagenomic binning, comparative biology and taxonomic classification.</title>
        <authorList>
            <person name="Goeker M."/>
        </authorList>
    </citation>
    <scope>NUCLEOTIDE SEQUENCE [LARGE SCALE GENOMIC DNA]</scope>
    <source>
        <strain evidence="2 3">DSM 45521</strain>
    </source>
</reference>
<accession>A0A318RL08</accession>
<gene>
    <name evidence="2" type="ORF">DFR67_108120</name>
</gene>
<dbReference type="OrthoDB" id="4704294at2"/>
<evidence type="ECO:0000259" key="1">
    <source>
        <dbReference type="Pfam" id="PF02627"/>
    </source>
</evidence>
<dbReference type="RefSeq" id="WP_110470243.1">
    <property type="nucleotide sequence ID" value="NZ_QJSP01000008.1"/>
</dbReference>
<evidence type="ECO:0000313" key="3">
    <source>
        <dbReference type="Proteomes" id="UP000247591"/>
    </source>
</evidence>
<dbReference type="InterPro" id="IPR029032">
    <property type="entry name" value="AhpD-like"/>
</dbReference>
<dbReference type="PANTHER" id="PTHR34846:SF5">
    <property type="entry name" value="CARBOXYMUCONOLACTONE DECARBOXYLASE-LIKE DOMAIN-CONTAINING PROTEIN"/>
    <property type="match status" value="1"/>
</dbReference>
<dbReference type="Gene3D" id="1.20.1290.10">
    <property type="entry name" value="AhpD-like"/>
    <property type="match status" value="1"/>
</dbReference>
<comment type="caution">
    <text evidence="2">The sequence shown here is derived from an EMBL/GenBank/DDBJ whole genome shotgun (WGS) entry which is preliminary data.</text>
</comment>
<dbReference type="PANTHER" id="PTHR34846">
    <property type="entry name" value="4-CARBOXYMUCONOLACTONE DECARBOXYLASE FAMILY PROTEIN (AFU_ORTHOLOGUE AFUA_6G11590)"/>
    <property type="match status" value="1"/>
</dbReference>
<dbReference type="AlphaFoldDB" id="A0A318RL08"/>
<dbReference type="InterPro" id="IPR003779">
    <property type="entry name" value="CMD-like"/>
</dbReference>
<dbReference type="EMBL" id="QJSP01000008">
    <property type="protein sequence ID" value="PYE16369.1"/>
    <property type="molecule type" value="Genomic_DNA"/>
</dbReference>
<dbReference type="Pfam" id="PF02627">
    <property type="entry name" value="CMD"/>
    <property type="match status" value="1"/>
</dbReference>
<feature type="domain" description="Carboxymuconolactone decarboxylase-like" evidence="1">
    <location>
        <begin position="44"/>
        <end position="107"/>
    </location>
</feature>
<proteinExistence type="predicted"/>
<evidence type="ECO:0000313" key="2">
    <source>
        <dbReference type="EMBL" id="PYE16369.1"/>
    </source>
</evidence>
<keyword evidence="2" id="KW-0560">Oxidoreductase</keyword>
<keyword evidence="2" id="KW-0575">Peroxidase</keyword>
<organism evidence="2 3">
    <name type="scientific">Williamsia limnetica</name>
    <dbReference type="NCBI Taxonomy" id="882452"/>
    <lineage>
        <taxon>Bacteria</taxon>
        <taxon>Bacillati</taxon>
        <taxon>Actinomycetota</taxon>
        <taxon>Actinomycetes</taxon>
        <taxon>Mycobacteriales</taxon>
        <taxon>Nocardiaceae</taxon>
        <taxon>Williamsia</taxon>
    </lineage>
</organism>
<name>A0A318RL08_WILLI</name>
<protein>
    <submittedName>
        <fullName evidence="2">AhpD family alkylhydroperoxidase</fullName>
    </submittedName>
</protein>
<sequence length="176" mass="19853">MRIPPLPADQWDDTVDAALKGMLPRWRRNPENASTVLSTLVQHPALTQAYLSFNVYILFNSTLTGRLRELMILRIATLADCAYEVSHHRALGKDAGLTDEEIEAAIRGEGRSDSDRIALAAVDELENSSRISDDTWTQLSEHFDEKQRMDLVFTAGSYRMLATAINSFDIQLEDER</sequence>
<dbReference type="Proteomes" id="UP000247591">
    <property type="component" value="Unassembled WGS sequence"/>
</dbReference>